<organism evidence="6 7">
    <name type="scientific">Nonomuraea pusilla</name>
    <dbReference type="NCBI Taxonomy" id="46177"/>
    <lineage>
        <taxon>Bacteria</taxon>
        <taxon>Bacillati</taxon>
        <taxon>Actinomycetota</taxon>
        <taxon>Actinomycetes</taxon>
        <taxon>Streptosporangiales</taxon>
        <taxon>Streptosporangiaceae</taxon>
        <taxon>Nonomuraea</taxon>
    </lineage>
</organism>
<evidence type="ECO:0000313" key="6">
    <source>
        <dbReference type="EMBL" id="SEK27141.1"/>
    </source>
</evidence>
<keyword evidence="2 4" id="KW-0238">DNA-binding</keyword>
<dbReference type="GO" id="GO:0000976">
    <property type="term" value="F:transcription cis-regulatory region binding"/>
    <property type="evidence" value="ECO:0007669"/>
    <property type="project" value="TreeGrafter"/>
</dbReference>
<evidence type="ECO:0000256" key="3">
    <source>
        <dbReference type="ARBA" id="ARBA00023163"/>
    </source>
</evidence>
<dbReference type="InterPro" id="IPR050109">
    <property type="entry name" value="HTH-type_TetR-like_transc_reg"/>
</dbReference>
<sequence length="193" mass="20818">METARRLPRAERREQIIDAATRAFARSGFDATGLDDVAAEAGISRVILYRHFASKSDLYRAVLGRGQARLVERVGLGGYGPGTLPALLEAAAADPDGFRLLFRYAAREPEFRDLVDSFTQESLEIARKELGDRIADPAWAAWAARLTFAVAVEGVIAWLDAGRPDPDTAAERLVRAVRGVMAAASWGGAPPAP</sequence>
<feature type="domain" description="HTH tetR-type" evidence="5">
    <location>
        <begin position="10"/>
        <end position="70"/>
    </location>
</feature>
<dbReference type="InterPro" id="IPR009057">
    <property type="entry name" value="Homeodomain-like_sf"/>
</dbReference>
<dbReference type="Proteomes" id="UP000198953">
    <property type="component" value="Unassembled WGS sequence"/>
</dbReference>
<keyword evidence="1" id="KW-0805">Transcription regulation</keyword>
<dbReference type="PANTHER" id="PTHR30055:SF200">
    <property type="entry name" value="HTH-TYPE TRANSCRIPTIONAL REPRESSOR BDCR"/>
    <property type="match status" value="1"/>
</dbReference>
<evidence type="ECO:0000256" key="1">
    <source>
        <dbReference type="ARBA" id="ARBA00023015"/>
    </source>
</evidence>
<proteinExistence type="predicted"/>
<gene>
    <name evidence="6" type="ORF">SAMN05660976_00136</name>
</gene>
<dbReference type="PRINTS" id="PR00455">
    <property type="entry name" value="HTHTETR"/>
</dbReference>
<protein>
    <submittedName>
        <fullName evidence="6">Transcriptional regulator, TetR family</fullName>
    </submittedName>
</protein>
<dbReference type="RefSeq" id="WP_091097487.1">
    <property type="nucleotide sequence ID" value="NZ_FOBF01000001.1"/>
</dbReference>
<dbReference type="InterPro" id="IPR001647">
    <property type="entry name" value="HTH_TetR"/>
</dbReference>
<dbReference type="GO" id="GO:0045892">
    <property type="term" value="P:negative regulation of DNA-templated transcription"/>
    <property type="evidence" value="ECO:0007669"/>
    <property type="project" value="UniProtKB-ARBA"/>
</dbReference>
<evidence type="ECO:0000256" key="2">
    <source>
        <dbReference type="ARBA" id="ARBA00023125"/>
    </source>
</evidence>
<accession>A0A1H7FMF7</accession>
<dbReference type="GO" id="GO:0003700">
    <property type="term" value="F:DNA-binding transcription factor activity"/>
    <property type="evidence" value="ECO:0007669"/>
    <property type="project" value="TreeGrafter"/>
</dbReference>
<name>A0A1H7FMF7_9ACTN</name>
<dbReference type="PROSITE" id="PS50977">
    <property type="entry name" value="HTH_TETR_2"/>
    <property type="match status" value="1"/>
</dbReference>
<dbReference type="Gene3D" id="1.10.357.10">
    <property type="entry name" value="Tetracycline Repressor, domain 2"/>
    <property type="match status" value="1"/>
</dbReference>
<dbReference type="OrthoDB" id="3528955at2"/>
<evidence type="ECO:0000313" key="7">
    <source>
        <dbReference type="Proteomes" id="UP000198953"/>
    </source>
</evidence>
<evidence type="ECO:0000256" key="4">
    <source>
        <dbReference type="PROSITE-ProRule" id="PRU00335"/>
    </source>
</evidence>
<reference evidence="6 7" key="1">
    <citation type="submission" date="2016-10" db="EMBL/GenBank/DDBJ databases">
        <authorList>
            <person name="de Groot N.N."/>
        </authorList>
    </citation>
    <scope>NUCLEOTIDE SEQUENCE [LARGE SCALE GENOMIC DNA]</scope>
    <source>
        <strain evidence="6 7">DSM 43357</strain>
    </source>
</reference>
<dbReference type="EMBL" id="FOBF01000001">
    <property type="protein sequence ID" value="SEK27141.1"/>
    <property type="molecule type" value="Genomic_DNA"/>
</dbReference>
<keyword evidence="3" id="KW-0804">Transcription</keyword>
<dbReference type="AlphaFoldDB" id="A0A1H7FMF7"/>
<dbReference type="FunFam" id="1.10.10.60:FF:000141">
    <property type="entry name" value="TetR family transcriptional regulator"/>
    <property type="match status" value="1"/>
</dbReference>
<dbReference type="PANTHER" id="PTHR30055">
    <property type="entry name" value="HTH-TYPE TRANSCRIPTIONAL REGULATOR RUTR"/>
    <property type="match status" value="1"/>
</dbReference>
<dbReference type="Pfam" id="PF00440">
    <property type="entry name" value="TetR_N"/>
    <property type="match status" value="1"/>
</dbReference>
<dbReference type="SUPFAM" id="SSF46689">
    <property type="entry name" value="Homeodomain-like"/>
    <property type="match status" value="1"/>
</dbReference>
<evidence type="ECO:0000259" key="5">
    <source>
        <dbReference type="PROSITE" id="PS50977"/>
    </source>
</evidence>
<dbReference type="STRING" id="46177.SAMN05660976_00136"/>
<feature type="DNA-binding region" description="H-T-H motif" evidence="4">
    <location>
        <begin position="33"/>
        <end position="52"/>
    </location>
</feature>
<keyword evidence="7" id="KW-1185">Reference proteome</keyword>